<dbReference type="AlphaFoldDB" id="E6SCG7"/>
<dbReference type="EMBL" id="CP002343">
    <property type="protein sequence ID" value="ADU48546.1"/>
    <property type="molecule type" value="Genomic_DNA"/>
</dbReference>
<proteinExistence type="predicted"/>
<dbReference type="STRING" id="710696.Intca_2035"/>
<sequence length="71" mass="8361">MSFWYNVDTGQVETDENRSRGAEVMGPYESEAEARQALELARARTEKWDDENREWEHRNEAPGWDDEKLDG</sequence>
<feature type="region of interest" description="Disordered" evidence="1">
    <location>
        <begin position="1"/>
        <end position="25"/>
    </location>
</feature>
<organism evidence="2 3">
    <name type="scientific">Intrasporangium calvum (strain ATCC 23552 / DSM 43043 / JCM 3097 / NBRC 12989 / NCIMB 10167 / NRRL B-3866 / 7 KIP)</name>
    <dbReference type="NCBI Taxonomy" id="710696"/>
    <lineage>
        <taxon>Bacteria</taxon>
        <taxon>Bacillati</taxon>
        <taxon>Actinomycetota</taxon>
        <taxon>Actinomycetes</taxon>
        <taxon>Micrococcales</taxon>
        <taxon>Intrasporangiaceae</taxon>
        <taxon>Intrasporangium</taxon>
    </lineage>
</organism>
<reference evidence="2 3" key="1">
    <citation type="journal article" date="2010" name="Stand. Genomic Sci.">
        <title>Complete genome sequence of Intrasporangium calvum type strain (7 KIP).</title>
        <authorList>
            <person name="Del Rio T.G."/>
            <person name="Chertkov O."/>
            <person name="Yasawong M."/>
            <person name="Lucas S."/>
            <person name="Deshpande S."/>
            <person name="Cheng J.F."/>
            <person name="Detter C."/>
            <person name="Tapia R."/>
            <person name="Han C."/>
            <person name="Goodwin L."/>
            <person name="Pitluck S."/>
            <person name="Liolios K."/>
            <person name="Ivanova N."/>
            <person name="Mavromatis K."/>
            <person name="Pati A."/>
            <person name="Chen A."/>
            <person name="Palaniappan K."/>
            <person name="Land M."/>
            <person name="Hauser L."/>
            <person name="Chang Y.J."/>
            <person name="Jeffries C.D."/>
            <person name="Rohde M."/>
            <person name="Pukall R."/>
            <person name="Sikorski J."/>
            <person name="Goker M."/>
            <person name="Woyke T."/>
            <person name="Bristow J."/>
            <person name="Eisen J.A."/>
            <person name="Markowitz V."/>
            <person name="Hugenholtz P."/>
            <person name="Kyrpides N.C."/>
            <person name="Klenk H.P."/>
            <person name="Lapidus A."/>
        </authorList>
    </citation>
    <scope>NUCLEOTIDE SEQUENCE [LARGE SCALE GENOMIC DNA]</scope>
    <source>
        <strain evidence="3">ATCC 23552 / DSM 43043 / JCM 3097 / NBRC 12989 / 7 KIP</strain>
    </source>
</reference>
<gene>
    <name evidence="2" type="ordered locus">Intca_2035</name>
</gene>
<accession>E6SCG7</accession>
<dbReference type="eggNOG" id="ENOG5033BD3">
    <property type="taxonomic scope" value="Bacteria"/>
</dbReference>
<evidence type="ECO:0008006" key="4">
    <source>
        <dbReference type="Google" id="ProtNLM"/>
    </source>
</evidence>
<evidence type="ECO:0000313" key="3">
    <source>
        <dbReference type="Proteomes" id="UP000008914"/>
    </source>
</evidence>
<keyword evidence="3" id="KW-1185">Reference proteome</keyword>
<dbReference type="Proteomes" id="UP000008914">
    <property type="component" value="Chromosome"/>
</dbReference>
<evidence type="ECO:0000256" key="1">
    <source>
        <dbReference type="SAM" id="MobiDB-lite"/>
    </source>
</evidence>
<protein>
    <recommendedName>
        <fullName evidence="4">Methionine aminopeptidase</fullName>
    </recommendedName>
</protein>
<name>E6SCG7_INTC7</name>
<feature type="region of interest" description="Disordered" evidence="1">
    <location>
        <begin position="43"/>
        <end position="71"/>
    </location>
</feature>
<dbReference type="KEGG" id="ica:Intca_2035"/>
<dbReference type="RefSeq" id="WP_013492861.1">
    <property type="nucleotide sequence ID" value="NC_014830.1"/>
</dbReference>
<evidence type="ECO:0000313" key="2">
    <source>
        <dbReference type="EMBL" id="ADU48546.1"/>
    </source>
</evidence>
<dbReference type="HOGENOM" id="CLU_191180_2_1_11"/>